<evidence type="ECO:0000313" key="3">
    <source>
        <dbReference type="Proteomes" id="UP000672657"/>
    </source>
</evidence>
<dbReference type="RefSeq" id="WP_211953019.1">
    <property type="nucleotide sequence ID" value="NZ_CAJPVI010000009.1"/>
</dbReference>
<evidence type="ECO:0000313" key="2">
    <source>
        <dbReference type="EMBL" id="CAG2140562.1"/>
    </source>
</evidence>
<dbReference type="EMBL" id="CAJPVI010000009">
    <property type="protein sequence ID" value="CAG2140562.1"/>
    <property type="molecule type" value="Genomic_DNA"/>
</dbReference>
<comment type="caution">
    <text evidence="2">The sequence shown here is derived from an EMBL/GenBank/DDBJ whole genome shotgun (WGS) entry which is preliminary data.</text>
</comment>
<keyword evidence="3" id="KW-1185">Reference proteome</keyword>
<feature type="chain" id="PRO_5046415735" evidence="1">
    <location>
        <begin position="23"/>
        <end position="293"/>
    </location>
</feature>
<name>A0ABM8TEE9_9BURK</name>
<sequence>MRTWARTFLAAALSLVPLFAHAADYDIMAWGLEPTPDSASYVTSLRIGCSDDPRSCLSVYKPRPHLKYFAIAVSKPNNAHLVLQRAGEYSLRSLQIPQFRELGIDDFLEFLLKIDVPDKGAYMVDLLYRTKSRNPKLNFGITLYEDQIYRKEIAAVPAEARNAVDRVALYLHYRENWEKYRDYVAEAKRLFPNARIYGGVYHYDRQDYMACAQGTKRKCTPEEESDLFLKSLALQRKMLQEGTLAGLELYPGFIGTEETWSGWSMPVLCKPERVKDCVSVSKKMGRETLDMFK</sequence>
<reference evidence="2 3" key="1">
    <citation type="submission" date="2021-03" db="EMBL/GenBank/DDBJ databases">
        <authorList>
            <person name="Peeters C."/>
        </authorList>
    </citation>
    <scope>NUCLEOTIDE SEQUENCE [LARGE SCALE GENOMIC DNA]</scope>
    <source>
        <strain evidence="2 3">LMG 26411</strain>
    </source>
</reference>
<organism evidence="2 3">
    <name type="scientific">Cupriavidus numazuensis</name>
    <dbReference type="NCBI Taxonomy" id="221992"/>
    <lineage>
        <taxon>Bacteria</taxon>
        <taxon>Pseudomonadati</taxon>
        <taxon>Pseudomonadota</taxon>
        <taxon>Betaproteobacteria</taxon>
        <taxon>Burkholderiales</taxon>
        <taxon>Burkholderiaceae</taxon>
        <taxon>Cupriavidus</taxon>
    </lineage>
</organism>
<keyword evidence="1" id="KW-0732">Signal</keyword>
<protein>
    <submittedName>
        <fullName evidence="2">Uncharacterized protein</fullName>
    </submittedName>
</protein>
<dbReference type="Proteomes" id="UP000672657">
    <property type="component" value="Unassembled WGS sequence"/>
</dbReference>
<accession>A0ABM8TEE9</accession>
<feature type="signal peptide" evidence="1">
    <location>
        <begin position="1"/>
        <end position="22"/>
    </location>
</feature>
<proteinExistence type="predicted"/>
<gene>
    <name evidence="2" type="ORF">LMG26411_01900</name>
</gene>
<evidence type="ECO:0000256" key="1">
    <source>
        <dbReference type="SAM" id="SignalP"/>
    </source>
</evidence>